<accession>A0A0F9R3Y2</accession>
<proteinExistence type="predicted"/>
<dbReference type="AlphaFoldDB" id="A0A0F9R3Y2"/>
<organism evidence="1">
    <name type="scientific">marine sediment metagenome</name>
    <dbReference type="NCBI Taxonomy" id="412755"/>
    <lineage>
        <taxon>unclassified sequences</taxon>
        <taxon>metagenomes</taxon>
        <taxon>ecological metagenomes</taxon>
    </lineage>
</organism>
<reference evidence="1" key="1">
    <citation type="journal article" date="2015" name="Nature">
        <title>Complex archaea that bridge the gap between prokaryotes and eukaryotes.</title>
        <authorList>
            <person name="Spang A."/>
            <person name="Saw J.H."/>
            <person name="Jorgensen S.L."/>
            <person name="Zaremba-Niedzwiedzka K."/>
            <person name="Martijn J."/>
            <person name="Lind A.E."/>
            <person name="van Eijk R."/>
            <person name="Schleper C."/>
            <person name="Guy L."/>
            <person name="Ettema T.J."/>
        </authorList>
    </citation>
    <scope>NUCLEOTIDE SEQUENCE</scope>
</reference>
<evidence type="ECO:0000313" key="1">
    <source>
        <dbReference type="EMBL" id="KKN49494.1"/>
    </source>
</evidence>
<protein>
    <submittedName>
        <fullName evidence="1">Uncharacterized protein</fullName>
    </submittedName>
</protein>
<gene>
    <name evidence="1" type="ORF">LCGC14_0642010</name>
</gene>
<comment type="caution">
    <text evidence="1">The sequence shown here is derived from an EMBL/GenBank/DDBJ whole genome shotgun (WGS) entry which is preliminary data.</text>
</comment>
<name>A0A0F9R3Y2_9ZZZZ</name>
<sequence>MPINQIGDASTVVVVFLANKVGKTGLTVTVDVYEVVSDISWTKIVTDGAASEIASGLYAYTIATGLVDAKALYIVLFKTTDVTVTLKQIPTMWSIGNPWVENIDDAISDIPGLVWDETLVNHSTVGSIGLAVAQLLGITGQNVKWSSMSFDANHNMIGATITQYTDKTLVTPLRAWTVTASYDTDNELLSYDLKEV</sequence>
<dbReference type="EMBL" id="LAZR01001165">
    <property type="protein sequence ID" value="KKN49494.1"/>
    <property type="molecule type" value="Genomic_DNA"/>
</dbReference>